<evidence type="ECO:0000259" key="1">
    <source>
        <dbReference type="Pfam" id="PF18925"/>
    </source>
</evidence>
<evidence type="ECO:0000313" key="2">
    <source>
        <dbReference type="EMBL" id="SFS98434.1"/>
    </source>
</evidence>
<evidence type="ECO:0000313" key="3">
    <source>
        <dbReference type="Proteomes" id="UP000198785"/>
    </source>
</evidence>
<keyword evidence="3" id="KW-1185">Reference proteome</keyword>
<feature type="domain" description="DUF5675" evidence="1">
    <location>
        <begin position="6"/>
        <end position="134"/>
    </location>
</feature>
<dbReference type="RefSeq" id="WP_093366301.1">
    <property type="nucleotide sequence ID" value="NZ_FOZZ01000008.1"/>
</dbReference>
<proteinExistence type="predicted"/>
<sequence>MYNIEVIRQAQGKNSTLSHLYINGEFTCYVLEDSVRDVKIKGSTAIPAGRYRLAFNRYGGMNARYKRRFPDLHRGMIELQNVPNFSYIYIHIGNTFADTEGCLLVGKRMKKLDDGDYEIYKSQKAYKELYARLADSMEQGEVYLVIR</sequence>
<name>A0A1I6UAL0_9SPHI</name>
<accession>A0A1I6UAL0</accession>
<dbReference type="AlphaFoldDB" id="A0A1I6UAL0"/>
<protein>
    <recommendedName>
        <fullName evidence="1">DUF5675 domain-containing protein</fullName>
    </recommendedName>
</protein>
<dbReference type="EMBL" id="FOZZ01000008">
    <property type="protein sequence ID" value="SFS98434.1"/>
    <property type="molecule type" value="Genomic_DNA"/>
</dbReference>
<gene>
    <name evidence="2" type="ORF">SAMN05660206_10889</name>
</gene>
<dbReference type="STRING" id="683125.SAMN05660206_10889"/>
<reference evidence="2 3" key="1">
    <citation type="submission" date="2016-10" db="EMBL/GenBank/DDBJ databases">
        <authorList>
            <person name="de Groot N.N."/>
        </authorList>
    </citation>
    <scope>NUCLEOTIDE SEQUENCE [LARGE SCALE GENOMIC DNA]</scope>
    <source>
        <strain evidence="2 3">DSM 22789</strain>
    </source>
</reference>
<organism evidence="2 3">
    <name type="scientific">Sphingobacterium wenxiniae</name>
    <dbReference type="NCBI Taxonomy" id="683125"/>
    <lineage>
        <taxon>Bacteria</taxon>
        <taxon>Pseudomonadati</taxon>
        <taxon>Bacteroidota</taxon>
        <taxon>Sphingobacteriia</taxon>
        <taxon>Sphingobacteriales</taxon>
        <taxon>Sphingobacteriaceae</taxon>
        <taxon>Sphingobacterium</taxon>
    </lineage>
</organism>
<dbReference type="Proteomes" id="UP000198785">
    <property type="component" value="Unassembled WGS sequence"/>
</dbReference>
<dbReference type="OrthoDB" id="1036575at2"/>
<dbReference type="InterPro" id="IPR043732">
    <property type="entry name" value="DUF5675"/>
</dbReference>
<dbReference type="Pfam" id="PF18925">
    <property type="entry name" value="DUF5675"/>
    <property type="match status" value="1"/>
</dbReference>